<organism evidence="2 3">
    <name type="scientific">Candidatus Curtissbacteria bacterium RIFCSPHIGHO2_02_FULL_40_16b</name>
    <dbReference type="NCBI Taxonomy" id="1797714"/>
    <lineage>
        <taxon>Bacteria</taxon>
        <taxon>Candidatus Curtissiibacteriota</taxon>
    </lineage>
</organism>
<dbReference type="InterPro" id="IPR050570">
    <property type="entry name" value="Cell_wall_metabolism_enzyme"/>
</dbReference>
<dbReference type="GO" id="GO:0004222">
    <property type="term" value="F:metalloendopeptidase activity"/>
    <property type="evidence" value="ECO:0007669"/>
    <property type="project" value="TreeGrafter"/>
</dbReference>
<proteinExistence type="predicted"/>
<dbReference type="InterPro" id="IPR016047">
    <property type="entry name" value="M23ase_b-sheet_dom"/>
</dbReference>
<evidence type="ECO:0000259" key="1">
    <source>
        <dbReference type="Pfam" id="PF01551"/>
    </source>
</evidence>
<dbReference type="Proteomes" id="UP000177369">
    <property type="component" value="Unassembled WGS sequence"/>
</dbReference>
<evidence type="ECO:0000313" key="3">
    <source>
        <dbReference type="Proteomes" id="UP000177369"/>
    </source>
</evidence>
<dbReference type="PANTHER" id="PTHR21666:SF270">
    <property type="entry name" value="MUREIN HYDROLASE ACTIVATOR ENVC"/>
    <property type="match status" value="1"/>
</dbReference>
<feature type="domain" description="M23ase beta-sheet core" evidence="1">
    <location>
        <begin position="153"/>
        <end position="246"/>
    </location>
</feature>
<dbReference type="EMBL" id="MFBD01000013">
    <property type="protein sequence ID" value="OGD89059.1"/>
    <property type="molecule type" value="Genomic_DNA"/>
</dbReference>
<gene>
    <name evidence="2" type="ORF">A3D04_00820</name>
</gene>
<reference evidence="2 3" key="1">
    <citation type="journal article" date="2016" name="Nat. Commun.">
        <title>Thousands of microbial genomes shed light on interconnected biogeochemical processes in an aquifer system.</title>
        <authorList>
            <person name="Anantharaman K."/>
            <person name="Brown C.T."/>
            <person name="Hug L.A."/>
            <person name="Sharon I."/>
            <person name="Castelle C.J."/>
            <person name="Probst A.J."/>
            <person name="Thomas B.C."/>
            <person name="Singh A."/>
            <person name="Wilkins M.J."/>
            <person name="Karaoz U."/>
            <person name="Brodie E.L."/>
            <person name="Williams K.H."/>
            <person name="Hubbard S.S."/>
            <person name="Banfield J.F."/>
        </authorList>
    </citation>
    <scope>NUCLEOTIDE SEQUENCE [LARGE SCALE GENOMIC DNA]</scope>
</reference>
<dbReference type="PANTHER" id="PTHR21666">
    <property type="entry name" value="PEPTIDASE-RELATED"/>
    <property type="match status" value="1"/>
</dbReference>
<dbReference type="SUPFAM" id="SSF51261">
    <property type="entry name" value="Duplicated hybrid motif"/>
    <property type="match status" value="1"/>
</dbReference>
<sequence length="467" mass="51925">MDYGNGVIGPTKSDVQRANGSFDEPIVPKVIQEERQRISFLGRLPIGAKWGIRFGVPAFALAIIAAACSSEDSSVTEETPKADSQGYLAGEVVDSESQVNIEPFLDWPFDEELAIGVQRGWKYVDDDGILREHKAVDFILGQVDFSGTWRSFDIMAAAEGEACANPPNRQGNAVFITHEAPQSTTLHTYYGHLYSIVDGIPECSDGESVPVARGQHLGWAGSTGAEDARWIHLHFQVNRNGQPIDPYDIRGFRNQYPDIAMTNGQHCGENTLWLECPIGFVQAEDVTSPTDSELSREEQIELNWLIIEQKTRRFFELLKSGSAVDLDEARRMLVPENKRSSWNSYNLGSYERALADCGWEVSEGSFQNLSIERRGSPKAILSRLDLQNIEEGLAPRDTYTLSISFEFRDWNSSFETPDGRGPYRSYDGVDNNLFLRFEDVDGELLIADLAACLKSPLGTVVGQPVGR</sequence>
<dbReference type="AlphaFoldDB" id="A0A1F5GB42"/>
<dbReference type="Pfam" id="PF01551">
    <property type="entry name" value="Peptidase_M23"/>
    <property type="match status" value="1"/>
</dbReference>
<name>A0A1F5GB42_9BACT</name>
<dbReference type="CDD" id="cd12797">
    <property type="entry name" value="M23_peptidase"/>
    <property type="match status" value="1"/>
</dbReference>
<dbReference type="STRING" id="1797714.A3D04_00820"/>
<dbReference type="Gene3D" id="2.70.70.10">
    <property type="entry name" value="Glucose Permease (Domain IIA)"/>
    <property type="match status" value="1"/>
</dbReference>
<protein>
    <recommendedName>
        <fullName evidence="1">M23ase beta-sheet core domain-containing protein</fullName>
    </recommendedName>
</protein>
<accession>A0A1F5GB42</accession>
<comment type="caution">
    <text evidence="2">The sequence shown here is derived from an EMBL/GenBank/DDBJ whole genome shotgun (WGS) entry which is preliminary data.</text>
</comment>
<evidence type="ECO:0000313" key="2">
    <source>
        <dbReference type="EMBL" id="OGD89059.1"/>
    </source>
</evidence>
<dbReference type="InterPro" id="IPR011055">
    <property type="entry name" value="Dup_hybrid_motif"/>
</dbReference>